<dbReference type="InterPro" id="IPR003646">
    <property type="entry name" value="SH3-like_bac-type"/>
</dbReference>
<evidence type="ECO:0000259" key="2">
    <source>
        <dbReference type="PROSITE" id="PS51781"/>
    </source>
</evidence>
<dbReference type="RefSeq" id="WP_182559085.1">
    <property type="nucleotide sequence ID" value="NZ_JACGWT010000002.1"/>
</dbReference>
<protein>
    <recommendedName>
        <fullName evidence="2">SH3b domain-containing protein</fullName>
    </recommendedName>
</protein>
<evidence type="ECO:0000256" key="1">
    <source>
        <dbReference type="SAM" id="MobiDB-lite"/>
    </source>
</evidence>
<gene>
    <name evidence="3" type="ORF">FHX74_001072</name>
</gene>
<feature type="region of interest" description="Disordered" evidence="1">
    <location>
        <begin position="45"/>
        <end position="102"/>
    </location>
</feature>
<keyword evidence="4" id="KW-1185">Reference proteome</keyword>
<feature type="domain" description="SH3b" evidence="2">
    <location>
        <begin position="107"/>
        <end position="175"/>
    </location>
</feature>
<organism evidence="3 4">
    <name type="scientific">Microlunatus kandeliicorticis</name>
    <dbReference type="NCBI Taxonomy" id="1759536"/>
    <lineage>
        <taxon>Bacteria</taxon>
        <taxon>Bacillati</taxon>
        <taxon>Actinomycetota</taxon>
        <taxon>Actinomycetes</taxon>
        <taxon>Propionibacteriales</taxon>
        <taxon>Propionibacteriaceae</taxon>
        <taxon>Microlunatus</taxon>
    </lineage>
</organism>
<proteinExistence type="predicted"/>
<dbReference type="Proteomes" id="UP000523079">
    <property type="component" value="Unassembled WGS sequence"/>
</dbReference>
<name>A0A7W3P544_9ACTN</name>
<reference evidence="3 4" key="1">
    <citation type="submission" date="2020-07" db="EMBL/GenBank/DDBJ databases">
        <title>Sequencing the genomes of 1000 actinobacteria strains.</title>
        <authorList>
            <person name="Klenk H.-P."/>
        </authorList>
    </citation>
    <scope>NUCLEOTIDE SEQUENCE [LARGE SCALE GENOMIC DNA]</scope>
    <source>
        <strain evidence="3 4">DSM 100723</strain>
    </source>
</reference>
<dbReference type="EMBL" id="JACGWT010000002">
    <property type="protein sequence ID" value="MBA8793467.1"/>
    <property type="molecule type" value="Genomic_DNA"/>
</dbReference>
<dbReference type="Pfam" id="PF26571">
    <property type="entry name" value="VldE"/>
    <property type="match status" value="1"/>
</dbReference>
<dbReference type="Gene3D" id="2.30.30.40">
    <property type="entry name" value="SH3 Domains"/>
    <property type="match status" value="1"/>
</dbReference>
<comment type="caution">
    <text evidence="3">The sequence shown here is derived from an EMBL/GenBank/DDBJ whole genome shotgun (WGS) entry which is preliminary data.</text>
</comment>
<dbReference type="AlphaFoldDB" id="A0A7W3P544"/>
<sequence>MLPLAVTAVLGGGTGTAVWVDRAAPADAASAPGVTDVAAGRLAEAAGPDASARATRPNRDSGRPPLPAAAATAASSASSSAARKPSASAAARTAKPTAKPGVLGATATLGDVVGRRYLRDDVTLRLGPGKSYAISGSLDDGDRVGVTDRRASGWTQISWSGKARWVPTRQLTATNPNPPAPKRTATPSARTSTGSSSSAVSGASCRSGNVVERGLTPDAVKVHRAICAAFPQVSSFGGVRADSLPEHPSGRAIDAMISDSTVGWRIATWVRAHARELGVSQVIYSQKIWTVQRSAEGWRSMSDRGSATANHYDHVHVTVYGSAATG</sequence>
<feature type="compositionally biased region" description="Low complexity" evidence="1">
    <location>
        <begin position="183"/>
        <end position="208"/>
    </location>
</feature>
<evidence type="ECO:0000313" key="4">
    <source>
        <dbReference type="Proteomes" id="UP000523079"/>
    </source>
</evidence>
<feature type="compositionally biased region" description="Low complexity" evidence="1">
    <location>
        <begin position="68"/>
        <end position="100"/>
    </location>
</feature>
<feature type="region of interest" description="Disordered" evidence="1">
    <location>
        <begin position="169"/>
        <end position="208"/>
    </location>
</feature>
<dbReference type="PROSITE" id="PS51781">
    <property type="entry name" value="SH3B"/>
    <property type="match status" value="1"/>
</dbReference>
<accession>A0A7W3P544</accession>
<dbReference type="InterPro" id="IPR058593">
    <property type="entry name" value="ARB_07466-like_C"/>
</dbReference>
<evidence type="ECO:0000313" key="3">
    <source>
        <dbReference type="EMBL" id="MBA8793467.1"/>
    </source>
</evidence>